<feature type="domain" description="N-acetyltransferase" evidence="3">
    <location>
        <begin position="3"/>
        <end position="167"/>
    </location>
</feature>
<dbReference type="InterPro" id="IPR016181">
    <property type="entry name" value="Acyl_CoA_acyltransferase"/>
</dbReference>
<keyword evidence="1 4" id="KW-0808">Transferase</keyword>
<organism evidence="4 5">
    <name type="scientific">Massilia aerilata</name>
    <dbReference type="NCBI Taxonomy" id="453817"/>
    <lineage>
        <taxon>Bacteria</taxon>
        <taxon>Pseudomonadati</taxon>
        <taxon>Pseudomonadota</taxon>
        <taxon>Betaproteobacteria</taxon>
        <taxon>Burkholderiales</taxon>
        <taxon>Oxalobacteraceae</taxon>
        <taxon>Telluria group</taxon>
        <taxon>Massilia</taxon>
    </lineage>
</organism>
<evidence type="ECO:0000256" key="1">
    <source>
        <dbReference type="ARBA" id="ARBA00022679"/>
    </source>
</evidence>
<dbReference type="Pfam" id="PF00583">
    <property type="entry name" value="Acetyltransf_1"/>
    <property type="match status" value="1"/>
</dbReference>
<dbReference type="RefSeq" id="WP_379773499.1">
    <property type="nucleotide sequence ID" value="NZ_JBHSMZ010000015.1"/>
</dbReference>
<dbReference type="CDD" id="cd04301">
    <property type="entry name" value="NAT_SF"/>
    <property type="match status" value="1"/>
</dbReference>
<dbReference type="InterPro" id="IPR000182">
    <property type="entry name" value="GNAT_dom"/>
</dbReference>
<dbReference type="EMBL" id="JBHSMZ010000015">
    <property type="protein sequence ID" value="MFC5550627.1"/>
    <property type="molecule type" value="Genomic_DNA"/>
</dbReference>
<dbReference type="InterPro" id="IPR050832">
    <property type="entry name" value="Bact_Acetyltransf"/>
</dbReference>
<dbReference type="EC" id="2.3.1.-" evidence="4"/>
<comment type="caution">
    <text evidence="4">The sequence shown here is derived from an EMBL/GenBank/DDBJ whole genome shotgun (WGS) entry which is preliminary data.</text>
</comment>
<evidence type="ECO:0000313" key="4">
    <source>
        <dbReference type="EMBL" id="MFC5550627.1"/>
    </source>
</evidence>
<name>A0ABW0S5K7_9BURK</name>
<proteinExistence type="predicted"/>
<protein>
    <submittedName>
        <fullName evidence="4">GNAT family N-acetyltransferase</fullName>
        <ecNumber evidence="4">2.3.1.-</ecNumber>
    </submittedName>
</protein>
<keyword evidence="2 4" id="KW-0012">Acyltransferase</keyword>
<sequence>MNLTIRQLTPTDAAAYRALRLAALRAFPLAFQSDYEDALRQPLSWAEKRLATAGDTMFGAFDGAQCDARLVGAICLRMPDGRKVRHAAELKALAVDPERQRQGIGRALVAHLLAHARALGHVRQISLTVIDGNTKAQQLYAAFGFQPFGLEPEALLLDGRYHAKQHRQLIL</sequence>
<keyword evidence="5" id="KW-1185">Reference proteome</keyword>
<evidence type="ECO:0000313" key="5">
    <source>
        <dbReference type="Proteomes" id="UP001596086"/>
    </source>
</evidence>
<evidence type="ECO:0000256" key="2">
    <source>
        <dbReference type="ARBA" id="ARBA00023315"/>
    </source>
</evidence>
<gene>
    <name evidence="4" type="ORF">ACFPO9_19085</name>
</gene>
<dbReference type="Gene3D" id="3.40.630.30">
    <property type="match status" value="1"/>
</dbReference>
<dbReference type="SUPFAM" id="SSF55729">
    <property type="entry name" value="Acyl-CoA N-acyltransferases (Nat)"/>
    <property type="match status" value="1"/>
</dbReference>
<dbReference type="GO" id="GO:0016746">
    <property type="term" value="F:acyltransferase activity"/>
    <property type="evidence" value="ECO:0007669"/>
    <property type="project" value="UniProtKB-KW"/>
</dbReference>
<dbReference type="Proteomes" id="UP001596086">
    <property type="component" value="Unassembled WGS sequence"/>
</dbReference>
<dbReference type="PROSITE" id="PS51186">
    <property type="entry name" value="GNAT"/>
    <property type="match status" value="1"/>
</dbReference>
<evidence type="ECO:0000259" key="3">
    <source>
        <dbReference type="PROSITE" id="PS51186"/>
    </source>
</evidence>
<dbReference type="PANTHER" id="PTHR43877">
    <property type="entry name" value="AMINOALKYLPHOSPHONATE N-ACETYLTRANSFERASE-RELATED-RELATED"/>
    <property type="match status" value="1"/>
</dbReference>
<accession>A0ABW0S5K7</accession>
<reference evidence="5" key="1">
    <citation type="journal article" date="2019" name="Int. J. Syst. Evol. Microbiol.">
        <title>The Global Catalogue of Microorganisms (GCM) 10K type strain sequencing project: providing services to taxonomists for standard genome sequencing and annotation.</title>
        <authorList>
            <consortium name="The Broad Institute Genomics Platform"/>
            <consortium name="The Broad Institute Genome Sequencing Center for Infectious Disease"/>
            <person name="Wu L."/>
            <person name="Ma J."/>
        </authorList>
    </citation>
    <scope>NUCLEOTIDE SEQUENCE [LARGE SCALE GENOMIC DNA]</scope>
    <source>
        <strain evidence="5">CGMCC 4.5798</strain>
    </source>
</reference>